<keyword evidence="2" id="KW-1185">Reference proteome</keyword>
<organism evidence="1 2">
    <name type="scientific">Melastoma candidum</name>
    <dbReference type="NCBI Taxonomy" id="119954"/>
    <lineage>
        <taxon>Eukaryota</taxon>
        <taxon>Viridiplantae</taxon>
        <taxon>Streptophyta</taxon>
        <taxon>Embryophyta</taxon>
        <taxon>Tracheophyta</taxon>
        <taxon>Spermatophyta</taxon>
        <taxon>Magnoliopsida</taxon>
        <taxon>eudicotyledons</taxon>
        <taxon>Gunneridae</taxon>
        <taxon>Pentapetalae</taxon>
        <taxon>rosids</taxon>
        <taxon>malvids</taxon>
        <taxon>Myrtales</taxon>
        <taxon>Melastomataceae</taxon>
        <taxon>Melastomatoideae</taxon>
        <taxon>Melastomateae</taxon>
        <taxon>Melastoma</taxon>
    </lineage>
</organism>
<evidence type="ECO:0000313" key="2">
    <source>
        <dbReference type="Proteomes" id="UP001057402"/>
    </source>
</evidence>
<reference evidence="2" key="1">
    <citation type="journal article" date="2023" name="Front. Plant Sci.">
        <title>Chromosomal-level genome assembly of Melastoma candidum provides insights into trichome evolution.</title>
        <authorList>
            <person name="Zhong Y."/>
            <person name="Wu W."/>
            <person name="Sun C."/>
            <person name="Zou P."/>
            <person name="Liu Y."/>
            <person name="Dai S."/>
            <person name="Zhou R."/>
        </authorList>
    </citation>
    <scope>NUCLEOTIDE SEQUENCE [LARGE SCALE GENOMIC DNA]</scope>
</reference>
<name>A0ACB9NYI1_9MYRT</name>
<comment type="caution">
    <text evidence="1">The sequence shown here is derived from an EMBL/GenBank/DDBJ whole genome shotgun (WGS) entry which is preliminary data.</text>
</comment>
<accession>A0ACB9NYI1</accession>
<sequence>MENERGKSSTGCPEVCDVILGMFRCFCCCDGNRREPTPVIAASSGAAKAQEMDLKNDGAELPLQKHPVDAAKVVQSSIPSEQPESLRTQASDIDIRFSSYIDRAKSRLRSMPSTSGSDGWQHRESPVTHAADERFTDYINRAGRRLRTSSSFGRKK</sequence>
<gene>
    <name evidence="1" type="ORF">MLD38_026415</name>
</gene>
<dbReference type="EMBL" id="CM042886">
    <property type="protein sequence ID" value="KAI4341725.1"/>
    <property type="molecule type" value="Genomic_DNA"/>
</dbReference>
<proteinExistence type="predicted"/>
<evidence type="ECO:0000313" key="1">
    <source>
        <dbReference type="EMBL" id="KAI4341725.1"/>
    </source>
</evidence>
<protein>
    <submittedName>
        <fullName evidence="1">Uncharacterized protein</fullName>
    </submittedName>
</protein>
<dbReference type="Proteomes" id="UP001057402">
    <property type="component" value="Chromosome 7"/>
</dbReference>